<dbReference type="Gene3D" id="2.60.40.10">
    <property type="entry name" value="Immunoglobulins"/>
    <property type="match status" value="1"/>
</dbReference>
<dbReference type="Pfam" id="PF05345">
    <property type="entry name" value="He_PIG"/>
    <property type="match status" value="1"/>
</dbReference>
<evidence type="ECO:0000256" key="6">
    <source>
        <dbReference type="PROSITE-ProRule" id="PRU01240"/>
    </source>
</evidence>
<dbReference type="SMART" id="SM00736">
    <property type="entry name" value="CADG"/>
    <property type="match status" value="1"/>
</dbReference>
<feature type="signal peptide" evidence="9">
    <location>
        <begin position="1"/>
        <end position="28"/>
    </location>
</feature>
<dbReference type="CDD" id="cd11304">
    <property type="entry name" value="Cadherin_repeat"/>
    <property type="match status" value="1"/>
</dbReference>
<dbReference type="Gene3D" id="2.60.120.380">
    <property type="match status" value="2"/>
</dbReference>
<comment type="similarity">
    <text evidence="1 6 7">Belongs to the peptidase S8 family.</text>
</comment>
<feature type="active site" description="Charge relay system" evidence="5 6">
    <location>
        <position position="220"/>
    </location>
</feature>
<reference evidence="12" key="1">
    <citation type="submission" date="2016-10" db="EMBL/GenBank/DDBJ databases">
        <authorList>
            <person name="Varghese N."/>
            <person name="Submissions S."/>
        </authorList>
    </citation>
    <scope>NUCLEOTIDE SEQUENCE [LARGE SCALE GENOMIC DNA]</scope>
    <source>
        <strain evidence="12">IBRC-M 10655</strain>
    </source>
</reference>
<dbReference type="AlphaFoldDB" id="A0A1H0LRF6"/>
<dbReference type="GO" id="GO:0006508">
    <property type="term" value="P:proteolysis"/>
    <property type="evidence" value="ECO:0007669"/>
    <property type="project" value="UniProtKB-KW"/>
</dbReference>
<dbReference type="GO" id="GO:0016020">
    <property type="term" value="C:membrane"/>
    <property type="evidence" value="ECO:0007669"/>
    <property type="project" value="InterPro"/>
</dbReference>
<dbReference type="Gene3D" id="3.40.50.200">
    <property type="entry name" value="Peptidase S8/S53 domain"/>
    <property type="match status" value="1"/>
</dbReference>
<keyword evidence="12" id="KW-1185">Reference proteome</keyword>
<evidence type="ECO:0000256" key="7">
    <source>
        <dbReference type="RuleBase" id="RU003355"/>
    </source>
</evidence>
<dbReference type="GO" id="GO:0005509">
    <property type="term" value="F:calcium ion binding"/>
    <property type="evidence" value="ECO:0007669"/>
    <property type="project" value="InterPro"/>
</dbReference>
<evidence type="ECO:0000256" key="9">
    <source>
        <dbReference type="SAM" id="SignalP"/>
    </source>
</evidence>
<keyword evidence="4 6" id="KW-0720">Serine protease</keyword>
<evidence type="ECO:0000259" key="10">
    <source>
        <dbReference type="SMART" id="SM00736"/>
    </source>
</evidence>
<dbReference type="InterPro" id="IPR023827">
    <property type="entry name" value="Peptidase_S8_Asp-AS"/>
</dbReference>
<dbReference type="SUPFAM" id="SSF49313">
    <property type="entry name" value="Cadherin-like"/>
    <property type="match status" value="1"/>
</dbReference>
<evidence type="ECO:0000256" key="1">
    <source>
        <dbReference type="ARBA" id="ARBA00011073"/>
    </source>
</evidence>
<dbReference type="RefSeq" id="WP_091373589.1">
    <property type="nucleotide sequence ID" value="NZ_FNDV01000009.1"/>
</dbReference>
<evidence type="ECO:0000256" key="5">
    <source>
        <dbReference type="PIRSR" id="PIRSR615500-1"/>
    </source>
</evidence>
<dbReference type="PANTHER" id="PTHR43806">
    <property type="entry name" value="PEPTIDASE S8"/>
    <property type="match status" value="1"/>
</dbReference>
<evidence type="ECO:0000256" key="2">
    <source>
        <dbReference type="ARBA" id="ARBA00022670"/>
    </source>
</evidence>
<evidence type="ECO:0000256" key="8">
    <source>
        <dbReference type="SAM" id="MobiDB-lite"/>
    </source>
</evidence>
<dbReference type="PROSITE" id="PS51892">
    <property type="entry name" value="SUBTILASE"/>
    <property type="match status" value="1"/>
</dbReference>
<dbReference type="PANTHER" id="PTHR43806:SF11">
    <property type="entry name" value="CEREVISIN-RELATED"/>
    <property type="match status" value="1"/>
</dbReference>
<evidence type="ECO:0000313" key="11">
    <source>
        <dbReference type="EMBL" id="SDO70586.1"/>
    </source>
</evidence>
<dbReference type="InterPro" id="IPR007280">
    <property type="entry name" value="Peptidase_C_arc/bac"/>
</dbReference>
<dbReference type="InterPro" id="IPR013783">
    <property type="entry name" value="Ig-like_fold"/>
</dbReference>
<dbReference type="GO" id="GO:0004252">
    <property type="term" value="F:serine-type endopeptidase activity"/>
    <property type="evidence" value="ECO:0007669"/>
    <property type="project" value="UniProtKB-UniRule"/>
</dbReference>
<dbReference type="GO" id="GO:0005975">
    <property type="term" value="P:carbohydrate metabolic process"/>
    <property type="evidence" value="ECO:0007669"/>
    <property type="project" value="UniProtKB-ARBA"/>
</dbReference>
<accession>A0A1H0LRF6</accession>
<keyword evidence="3 6" id="KW-0378">Hydrolase</keyword>
<dbReference type="SUPFAM" id="SSF52743">
    <property type="entry name" value="Subtilisin-like"/>
    <property type="match status" value="1"/>
</dbReference>
<proteinExistence type="inferred from homology"/>
<dbReference type="InterPro" id="IPR015919">
    <property type="entry name" value="Cadherin-like_sf"/>
</dbReference>
<name>A0A1H0LRF6_9PSEU</name>
<dbReference type="OrthoDB" id="9813435at2"/>
<evidence type="ECO:0000256" key="3">
    <source>
        <dbReference type="ARBA" id="ARBA00022801"/>
    </source>
</evidence>
<dbReference type="InterPro" id="IPR050131">
    <property type="entry name" value="Peptidase_S8_subtilisin-like"/>
</dbReference>
<gene>
    <name evidence="11" type="ORF">SAMN05192558_104246</name>
</gene>
<evidence type="ECO:0000256" key="4">
    <source>
        <dbReference type="ARBA" id="ARBA00022825"/>
    </source>
</evidence>
<dbReference type="EMBL" id="FNJB01000004">
    <property type="protein sequence ID" value="SDO70586.1"/>
    <property type="molecule type" value="Genomic_DNA"/>
</dbReference>
<dbReference type="PROSITE" id="PS00138">
    <property type="entry name" value="SUBTILASE_SER"/>
    <property type="match status" value="1"/>
</dbReference>
<feature type="chain" id="PRO_5011592440" evidence="9">
    <location>
        <begin position="29"/>
        <end position="783"/>
    </location>
</feature>
<sequence>MALSLRARHAVVALAVGAGVVAVPTAFAAPSGETSVSASATFEQPFGSATSVAAAAGKRAYLVLFDPAAPATTVSAIKSAVATKGGTVYAAYDAIGTLVAHSTSATFAADLRGVTGVQKVGATRTSDVPAAADNPTIPSAPAQTIPTASETSRYDMTIIGADKAWAVNQGSPDVVVGVLDTGVDDLHYDLKDNFVASKSASCAYGKLDTRPGAWREVHTHGTHVAGTIAAGKNGKGMVGVAPGVKIASVRVAEPTTSLFFPENTICSFIFAGDQGFDVTNNSYYVDPWMFNCPSNLDQAAILEGVKRAVAYAEGKGVLNVAAAGNANYNLAAKSTDTTSPNDSTATTRTVTNDCLDLPAELPGVVATSSTTSSNAKSSFSNFGLNKIQLAAPGSGVYSTVPGGGYISNDGTSMASPHVAGVAALLASVHPNDTPAQLRAKLYAQADDLACPSDSRCTGTTANNAFFGEGRVDAFEAVNTGTPGNTVTVTNPGNQTSTVGTAASLQIQASDSDPNQTLTYSATGLPAGLTINSSTGLISGTPTTAATSSVTVTVKDTTNVSKSVTFSWTVGTTTPSGLQNGVPVTGLSGAKGAALRFTMTVPAGVTNLKFVTTGGTGDPDLYAKLGTAPTTTSHDCKSEGSATAETCAITTAGAGTYHVLISGYSAFSGVSLTGSYQTDTTATLTNGVGQGPLSGAQGSSAYFKLEVPAGATNLKFTTTSGTGDADLYVRSASKPTTSAYTCKSESATTAETCTISSITPGTYYVLVYGYSAFSGTTLTGSYTP</sequence>
<feature type="region of interest" description="Disordered" evidence="8">
    <location>
        <begin position="127"/>
        <end position="146"/>
    </location>
</feature>
<feature type="domain" description="Dystroglycan-type cadherin-like" evidence="10">
    <location>
        <begin position="486"/>
        <end position="576"/>
    </location>
</feature>
<evidence type="ECO:0000313" key="12">
    <source>
        <dbReference type="Proteomes" id="UP000199651"/>
    </source>
</evidence>
<keyword evidence="2 6" id="KW-0645">Protease</keyword>
<dbReference type="InterPro" id="IPR006644">
    <property type="entry name" value="Cadg"/>
</dbReference>
<organism evidence="11 12">
    <name type="scientific">Actinokineospora alba</name>
    <dbReference type="NCBI Taxonomy" id="504798"/>
    <lineage>
        <taxon>Bacteria</taxon>
        <taxon>Bacillati</taxon>
        <taxon>Actinomycetota</taxon>
        <taxon>Actinomycetes</taxon>
        <taxon>Pseudonocardiales</taxon>
        <taxon>Pseudonocardiaceae</taxon>
        <taxon>Actinokineospora</taxon>
    </lineage>
</organism>
<feature type="active site" description="Charge relay system" evidence="5 6">
    <location>
        <position position="412"/>
    </location>
</feature>
<dbReference type="STRING" id="504798.SAMN05421871_10951"/>
<keyword evidence="9" id="KW-0732">Signal</keyword>
<dbReference type="Pfam" id="PF04151">
    <property type="entry name" value="PPC"/>
    <property type="match status" value="2"/>
</dbReference>
<feature type="active site" description="Charge relay system" evidence="5 6">
    <location>
        <position position="180"/>
    </location>
</feature>
<dbReference type="InterPro" id="IPR023828">
    <property type="entry name" value="Peptidase_S8_Ser-AS"/>
</dbReference>
<dbReference type="InterPro" id="IPR036852">
    <property type="entry name" value="Peptidase_S8/S53_dom_sf"/>
</dbReference>
<dbReference type="PRINTS" id="PR00723">
    <property type="entry name" value="SUBTILISIN"/>
</dbReference>
<dbReference type="InterPro" id="IPR015500">
    <property type="entry name" value="Peptidase_S8_subtilisin-rel"/>
</dbReference>
<dbReference type="InterPro" id="IPR000209">
    <property type="entry name" value="Peptidase_S8/S53_dom"/>
</dbReference>
<dbReference type="Pfam" id="PF00082">
    <property type="entry name" value="Peptidase_S8"/>
    <property type="match status" value="1"/>
</dbReference>
<dbReference type="PROSITE" id="PS00137">
    <property type="entry name" value="SUBTILASE_HIS"/>
    <property type="match status" value="1"/>
</dbReference>
<dbReference type="InterPro" id="IPR022398">
    <property type="entry name" value="Peptidase_S8_His-AS"/>
</dbReference>
<protein>
    <submittedName>
        <fullName evidence="11">Pre-peptidase C-terminal domain-containing protein</fullName>
    </submittedName>
</protein>
<dbReference type="Proteomes" id="UP000199651">
    <property type="component" value="Unassembled WGS sequence"/>
</dbReference>
<dbReference type="PROSITE" id="PS00136">
    <property type="entry name" value="SUBTILASE_ASP"/>
    <property type="match status" value="1"/>
</dbReference>